<dbReference type="AlphaFoldDB" id="A0A1M5E0Y7"/>
<dbReference type="EMBL" id="FQVA01000003">
    <property type="protein sequence ID" value="SHF72850.1"/>
    <property type="molecule type" value="Genomic_DNA"/>
</dbReference>
<dbReference type="RefSeq" id="WP_143186985.1">
    <property type="nucleotide sequence ID" value="NZ_FQVA01000003.1"/>
</dbReference>
<evidence type="ECO:0000313" key="3">
    <source>
        <dbReference type="Proteomes" id="UP000184170"/>
    </source>
</evidence>
<reference evidence="3" key="1">
    <citation type="submission" date="2016-11" db="EMBL/GenBank/DDBJ databases">
        <authorList>
            <person name="Varghese N."/>
            <person name="Submissions S."/>
        </authorList>
    </citation>
    <scope>NUCLEOTIDE SEQUENCE [LARGE SCALE GENOMIC DNA]</scope>
    <source>
        <strain evidence="3">CGMCC 1.7063</strain>
    </source>
</reference>
<dbReference type="STRING" id="494016.SAMN04487965_2557"/>
<feature type="transmembrane region" description="Helical" evidence="1">
    <location>
        <begin position="98"/>
        <end position="123"/>
    </location>
</feature>
<dbReference type="OrthoDB" id="6402385at2"/>
<evidence type="ECO:0000313" key="2">
    <source>
        <dbReference type="EMBL" id="SHF72850.1"/>
    </source>
</evidence>
<feature type="transmembrane region" description="Helical" evidence="1">
    <location>
        <begin position="14"/>
        <end position="37"/>
    </location>
</feature>
<accession>A0A1M5E0Y7</accession>
<organism evidence="2 3">
    <name type="scientific">Microbulbifer donghaiensis</name>
    <dbReference type="NCBI Taxonomy" id="494016"/>
    <lineage>
        <taxon>Bacteria</taxon>
        <taxon>Pseudomonadati</taxon>
        <taxon>Pseudomonadota</taxon>
        <taxon>Gammaproteobacteria</taxon>
        <taxon>Cellvibrionales</taxon>
        <taxon>Microbulbiferaceae</taxon>
        <taxon>Microbulbifer</taxon>
    </lineage>
</organism>
<evidence type="ECO:0000256" key="1">
    <source>
        <dbReference type="SAM" id="Phobius"/>
    </source>
</evidence>
<keyword evidence="3" id="KW-1185">Reference proteome</keyword>
<feature type="transmembrane region" description="Helical" evidence="1">
    <location>
        <begin position="49"/>
        <end position="78"/>
    </location>
</feature>
<dbReference type="Proteomes" id="UP000184170">
    <property type="component" value="Unassembled WGS sequence"/>
</dbReference>
<gene>
    <name evidence="2" type="ORF">SAMN04487965_2557</name>
</gene>
<proteinExistence type="predicted"/>
<sequence length="179" mass="19641">MKSTELLGVGLRLVGVYGIVKSAQFLVSAVTSLSSYFSAEYGEQFNGWFLMHAGALLFMIASSAILINFPGTVAIWLLPKTETSGADLSQPAKDLQTTGLTILGFFVLTYAIPEFVQNLYMWWQAKGITVLNEIVKPRERFAEVLYSGIQLALGLFLVLQAKGISALVARLRYDGTYSQ</sequence>
<name>A0A1M5E0Y7_9GAMM</name>
<keyword evidence="1" id="KW-0812">Transmembrane</keyword>
<feature type="transmembrane region" description="Helical" evidence="1">
    <location>
        <begin position="144"/>
        <end position="169"/>
    </location>
</feature>
<keyword evidence="1" id="KW-0472">Membrane</keyword>
<keyword evidence="1" id="KW-1133">Transmembrane helix</keyword>
<protein>
    <submittedName>
        <fullName evidence="2">Uncharacterized protein</fullName>
    </submittedName>
</protein>